<feature type="region of interest" description="Disordered" evidence="1">
    <location>
        <begin position="1"/>
        <end position="93"/>
    </location>
</feature>
<keyword evidence="3" id="KW-1185">Reference proteome</keyword>
<evidence type="ECO:0000313" key="2">
    <source>
        <dbReference type="EMBL" id="BBZ76000.1"/>
    </source>
</evidence>
<dbReference type="KEGG" id="many:MANY_13370"/>
<dbReference type="AlphaFoldDB" id="A0A6N4W285"/>
<dbReference type="EMBL" id="AP022620">
    <property type="protein sequence ID" value="BBZ76000.1"/>
    <property type="molecule type" value="Genomic_DNA"/>
</dbReference>
<evidence type="ECO:0000256" key="1">
    <source>
        <dbReference type="SAM" id="MobiDB-lite"/>
    </source>
</evidence>
<feature type="compositionally biased region" description="Acidic residues" evidence="1">
    <location>
        <begin position="40"/>
        <end position="66"/>
    </location>
</feature>
<organism evidence="2 3">
    <name type="scientific">Mycolicibacterium anyangense</name>
    <dbReference type="NCBI Taxonomy" id="1431246"/>
    <lineage>
        <taxon>Bacteria</taxon>
        <taxon>Bacillati</taxon>
        <taxon>Actinomycetota</taxon>
        <taxon>Actinomycetes</taxon>
        <taxon>Mycobacteriales</taxon>
        <taxon>Mycobacteriaceae</taxon>
        <taxon>Mycolicibacterium</taxon>
    </lineage>
</organism>
<proteinExistence type="predicted"/>
<evidence type="ECO:0000313" key="3">
    <source>
        <dbReference type="Proteomes" id="UP000467249"/>
    </source>
</evidence>
<accession>A0A6N4W285</accession>
<dbReference type="Proteomes" id="UP000467249">
    <property type="component" value="Chromosome"/>
</dbReference>
<name>A0A6N4W285_9MYCO</name>
<reference evidence="2 3" key="1">
    <citation type="journal article" date="2019" name="Emerg. Microbes Infect.">
        <title>Comprehensive subspecies identification of 175 nontuberculous mycobacteria species based on 7547 genomic profiles.</title>
        <authorList>
            <person name="Matsumoto Y."/>
            <person name="Kinjo T."/>
            <person name="Motooka D."/>
            <person name="Nabeya D."/>
            <person name="Jung N."/>
            <person name="Uechi K."/>
            <person name="Horii T."/>
            <person name="Iida T."/>
            <person name="Fujita J."/>
            <person name="Nakamura S."/>
        </authorList>
    </citation>
    <scope>NUCLEOTIDE SEQUENCE [LARGE SCALE GENOMIC DNA]</scope>
    <source>
        <strain evidence="2 3">JCM 30275</strain>
    </source>
</reference>
<gene>
    <name evidence="2" type="ORF">MANY_13370</name>
</gene>
<protein>
    <submittedName>
        <fullName evidence="2">Uncharacterized protein</fullName>
    </submittedName>
</protein>
<sequence length="175" mass="18065">MDPVTATLPVAPDSVHSGAGVLVGAADGHPAADTGGASATEEDDSASAIDDDVGVEVEDDEDDAVLESEPQAASVMPSATAQAASATEEDPREKFTIVTLQPPLPDVARRANPLRGSAKPGHSCTHVQFQRIDSAGVDRCLFCVFSGIAWSRQIRAPTHASISAFARTTRSVTVS</sequence>